<keyword evidence="7" id="KW-1185">Reference proteome</keyword>
<proteinExistence type="inferred from homology"/>
<evidence type="ECO:0000313" key="7">
    <source>
        <dbReference type="Proteomes" id="UP000292052"/>
    </source>
</evidence>
<sequence length="950" mass="109565">SLRNTYGRITATIWKNFMKGCEFPEEVLKCLKQFISQIFFVSHQMITKNFEDLNMYLQFLHFVYKFCFTSIVDAECCEISAQLLKIIWDIASGCSADLVTNYKIDRENVYESGNNLYYLTLKKTGFWEKTFTSDSLVNHIKNFLQQKLGHYPNFAKVVKERYLEGVNVDDFMNLNTLLRDINQSICLQSSEKIRLYTDLIIASKKLKCCSYQDDIIKLLDIFDCKIEESTDPQDLFCCVLILDIFLIFIINYDYIGTVSLLEKCLHFIEKVLDENTHSNLDIKATKVLESFINSSLTHHRPITRYRQLYTVWKFWLQTIQFINSLFLLSQKPSNIANADLQLLKSLIERFLGVLLDYNVRPKTIEDLFVLFPCTVEYFYEILSVPHLSDSAVIVLLFFSESQIKSNSLIEKSLQENIDKFRRLFVHIIKNYSNNFGFLAIKAFTSLCSDGEIPRVYSEIVTEVDYEKRIWLNNYLPHVIMEVDINQLGILLNQILLHRVPDFLQIKILSILADRLNNKCCVISEVINILILKLTKLHDVLAHVDDKTDQDKEFLNDCIEKYKESISDDEILPDLSSTVIHLYKSSSIHNNYVGDEQLAFKLLLEFYCYVDELPDEPEESDTYYLIENDFSLPKQYIKKIILKSLSDVMFDADSLFSETTLEKLSIQFSGAFNYIIGRNDMRPLSHDVSFNLYTRKNPQIAQILPPNYSSLLRWSYFNSKLKTYFIIHGYTDHKHREIIARLRLVLNRSEDANVIVVDWARLAGLIYFNAVNHTLPVGNYVGQFLQFLENNSVDLKTVHIIGHSLGAHISGIAGACVGGRIGRITGLDPAGPLFELLEQRDASESLDKTDALFVDVIHTDSDEYGITKPIGHADFYPNEGTSPQPGCNNVLTVESVLDEIPFEARHCNVTQDDINCLQEKPVHMGHHLSVEARGIYFLETNAEPPFAKRIN</sequence>
<evidence type="ECO:0000256" key="3">
    <source>
        <dbReference type="ARBA" id="ARBA00022525"/>
    </source>
</evidence>
<dbReference type="STRING" id="1661398.A0A482VRS1"/>
<feature type="domain" description="Lipase" evidence="5">
    <location>
        <begin position="680"/>
        <end position="895"/>
    </location>
</feature>
<dbReference type="InterPro" id="IPR029058">
    <property type="entry name" value="AB_hydrolase_fold"/>
</dbReference>
<dbReference type="Gene3D" id="3.40.50.1820">
    <property type="entry name" value="alpha/beta hydrolase"/>
    <property type="match status" value="1"/>
</dbReference>
<dbReference type="AlphaFoldDB" id="A0A482VRS1"/>
<comment type="subcellular location">
    <subcellularLocation>
        <location evidence="1">Secreted</location>
    </subcellularLocation>
</comment>
<keyword evidence="3" id="KW-0964">Secreted</keyword>
<protein>
    <submittedName>
        <fullName evidence="6">Inactive pancreatic lipase-related protein 1-like</fullName>
    </submittedName>
</protein>
<dbReference type="PANTHER" id="PTHR11610:SF173">
    <property type="entry name" value="LIPASE DOMAIN-CONTAINING PROTEIN-RELATED"/>
    <property type="match status" value="1"/>
</dbReference>
<feature type="non-terminal residue" evidence="6">
    <location>
        <position position="1"/>
    </location>
</feature>
<dbReference type="EMBL" id="QDEB01070807">
    <property type="protein sequence ID" value="RZC35443.1"/>
    <property type="molecule type" value="Genomic_DNA"/>
</dbReference>
<dbReference type="CDD" id="cd00707">
    <property type="entry name" value="Pancreat_lipase_like"/>
    <property type="match status" value="1"/>
</dbReference>
<dbReference type="GO" id="GO:0016042">
    <property type="term" value="P:lipid catabolic process"/>
    <property type="evidence" value="ECO:0007669"/>
    <property type="project" value="TreeGrafter"/>
</dbReference>
<name>A0A482VRS1_ASBVE</name>
<reference evidence="6 7" key="1">
    <citation type="submission" date="2017-03" db="EMBL/GenBank/DDBJ databases">
        <title>Genome of the blue death feigning beetle - Asbolus verrucosus.</title>
        <authorList>
            <person name="Rider S.D."/>
        </authorList>
    </citation>
    <scope>NUCLEOTIDE SEQUENCE [LARGE SCALE GENOMIC DNA]</scope>
    <source>
        <strain evidence="6">Butters</strain>
        <tissue evidence="6">Head and leg muscle</tissue>
    </source>
</reference>
<evidence type="ECO:0000259" key="5">
    <source>
        <dbReference type="Pfam" id="PF00151"/>
    </source>
</evidence>
<dbReference type="Proteomes" id="UP000292052">
    <property type="component" value="Unassembled WGS sequence"/>
</dbReference>
<dbReference type="PRINTS" id="PR00821">
    <property type="entry name" value="TAGLIPASE"/>
</dbReference>
<dbReference type="SUPFAM" id="SSF53474">
    <property type="entry name" value="alpha/beta-Hydrolases"/>
    <property type="match status" value="1"/>
</dbReference>
<evidence type="ECO:0000256" key="2">
    <source>
        <dbReference type="ARBA" id="ARBA00010701"/>
    </source>
</evidence>
<dbReference type="InterPro" id="IPR000734">
    <property type="entry name" value="TAG_lipase"/>
</dbReference>
<dbReference type="Pfam" id="PF00151">
    <property type="entry name" value="Lipase"/>
    <property type="match status" value="1"/>
</dbReference>
<organism evidence="6 7">
    <name type="scientific">Asbolus verrucosus</name>
    <name type="common">Desert ironclad beetle</name>
    <dbReference type="NCBI Taxonomy" id="1661398"/>
    <lineage>
        <taxon>Eukaryota</taxon>
        <taxon>Metazoa</taxon>
        <taxon>Ecdysozoa</taxon>
        <taxon>Arthropoda</taxon>
        <taxon>Hexapoda</taxon>
        <taxon>Insecta</taxon>
        <taxon>Pterygota</taxon>
        <taxon>Neoptera</taxon>
        <taxon>Endopterygota</taxon>
        <taxon>Coleoptera</taxon>
        <taxon>Polyphaga</taxon>
        <taxon>Cucujiformia</taxon>
        <taxon>Tenebrionidae</taxon>
        <taxon>Pimeliinae</taxon>
        <taxon>Asbolus</taxon>
    </lineage>
</organism>
<dbReference type="GO" id="GO:0016298">
    <property type="term" value="F:lipase activity"/>
    <property type="evidence" value="ECO:0007669"/>
    <property type="project" value="InterPro"/>
</dbReference>
<comment type="caution">
    <text evidence="6">The sequence shown here is derived from an EMBL/GenBank/DDBJ whole genome shotgun (WGS) entry which is preliminary data.</text>
</comment>
<accession>A0A482VRS1</accession>
<gene>
    <name evidence="6" type="ORF">BDFB_000410</name>
</gene>
<dbReference type="OrthoDB" id="199913at2759"/>
<dbReference type="PANTHER" id="PTHR11610">
    <property type="entry name" value="LIPASE"/>
    <property type="match status" value="1"/>
</dbReference>
<evidence type="ECO:0000256" key="4">
    <source>
        <dbReference type="RuleBase" id="RU004262"/>
    </source>
</evidence>
<dbReference type="InterPro" id="IPR013818">
    <property type="entry name" value="Lipase"/>
</dbReference>
<evidence type="ECO:0000256" key="1">
    <source>
        <dbReference type="ARBA" id="ARBA00004613"/>
    </source>
</evidence>
<dbReference type="GO" id="GO:0005615">
    <property type="term" value="C:extracellular space"/>
    <property type="evidence" value="ECO:0007669"/>
    <property type="project" value="TreeGrafter"/>
</dbReference>
<dbReference type="GO" id="GO:0017171">
    <property type="term" value="F:serine hydrolase activity"/>
    <property type="evidence" value="ECO:0007669"/>
    <property type="project" value="TreeGrafter"/>
</dbReference>
<dbReference type="InterPro" id="IPR033906">
    <property type="entry name" value="Lipase_N"/>
</dbReference>
<evidence type="ECO:0000313" key="6">
    <source>
        <dbReference type="EMBL" id="RZC35443.1"/>
    </source>
</evidence>
<comment type="similarity">
    <text evidence="2 4">Belongs to the AB hydrolase superfamily. Lipase family.</text>
</comment>